<name>A0A8I1A3Y2_THEIN</name>
<evidence type="ECO:0000256" key="3">
    <source>
        <dbReference type="ARBA" id="ARBA00022801"/>
    </source>
</evidence>
<evidence type="ECO:0000256" key="5">
    <source>
        <dbReference type="ARBA" id="ARBA00023080"/>
    </source>
</evidence>
<dbReference type="GO" id="GO:0000287">
    <property type="term" value="F:magnesium ion binding"/>
    <property type="evidence" value="ECO:0007669"/>
    <property type="project" value="UniProtKB-UniRule"/>
</dbReference>
<keyword evidence="5 7" id="KW-0546">Nucleotide metabolism</keyword>
<dbReference type="SUPFAM" id="SSF51283">
    <property type="entry name" value="dUTPase-like"/>
    <property type="match status" value="1"/>
</dbReference>
<sequence length="158" mass="17217">MKKDVKVLKVKKMHPTAIIPKYQTEGAAGLDLHACLREPVIIEPGGRKLISTGVAIQLPEGYEAQIRPRSGLALKHGITIANSPGTVDCDYRGEVGVILVNFSDIPFKVNHGDRIAQMVIAKYTTVNFEEVDELDETERGGDAFGSTGINCRNLSNKE</sequence>
<comment type="function">
    <text evidence="7">This enzyme is involved in nucleotide metabolism: it produces dUMP, the immediate precursor of thymidine nucleotides and it decreases the intracellular concentration of dUTP so that uracil cannot be incorporated into DNA.</text>
</comment>
<evidence type="ECO:0000256" key="4">
    <source>
        <dbReference type="ARBA" id="ARBA00022842"/>
    </source>
</evidence>
<evidence type="ECO:0000259" key="8">
    <source>
        <dbReference type="Pfam" id="PF00692"/>
    </source>
</evidence>
<dbReference type="PANTHER" id="PTHR11241">
    <property type="entry name" value="DEOXYURIDINE 5'-TRIPHOSPHATE NUCLEOTIDOHYDROLASE"/>
    <property type="match status" value="1"/>
</dbReference>
<gene>
    <name evidence="7 9" type="primary">dut</name>
    <name evidence="9" type="ORF">I8U20_01765</name>
</gene>
<feature type="binding site" evidence="7">
    <location>
        <begin position="86"/>
        <end position="88"/>
    </location>
    <ligand>
        <name>substrate</name>
    </ligand>
</feature>
<dbReference type="InterPro" id="IPR036157">
    <property type="entry name" value="dUTPase-like_sf"/>
</dbReference>
<evidence type="ECO:0000313" key="10">
    <source>
        <dbReference type="Proteomes" id="UP000633619"/>
    </source>
</evidence>
<dbReference type="EMBL" id="JAECVW010000001">
    <property type="protein sequence ID" value="MBH8594053.1"/>
    <property type="molecule type" value="Genomic_DNA"/>
</dbReference>
<proteinExistence type="inferred from homology"/>
<dbReference type="InterPro" id="IPR033704">
    <property type="entry name" value="dUTPase_trimeric"/>
</dbReference>
<keyword evidence="2 7" id="KW-0479">Metal-binding</keyword>
<comment type="pathway">
    <text evidence="7">Pyrimidine metabolism; dUMP biosynthesis; dUMP from dCTP (dUTP route): step 2/2.</text>
</comment>
<feature type="binding site" evidence="7">
    <location>
        <position position="82"/>
    </location>
    <ligand>
        <name>substrate</name>
    </ligand>
</feature>
<comment type="caution">
    <text evidence="9">The sequence shown here is derived from an EMBL/GenBank/DDBJ whole genome shotgun (WGS) entry which is preliminary data.</text>
</comment>
<feature type="binding site" evidence="7">
    <location>
        <begin position="69"/>
        <end position="71"/>
    </location>
    <ligand>
        <name>substrate</name>
    </ligand>
</feature>
<keyword evidence="4 7" id="KW-0460">Magnesium</keyword>
<accession>A0A8I1A3Y2</accession>
<dbReference type="EC" id="3.6.1.23" evidence="7"/>
<dbReference type="NCBIfam" id="TIGR00576">
    <property type="entry name" value="dut"/>
    <property type="match status" value="1"/>
</dbReference>
<reference evidence="9 10" key="1">
    <citation type="submission" date="2020-12" db="EMBL/GenBank/DDBJ databases">
        <title>WGS of Thermoactinomyces spp.</title>
        <authorList>
            <person name="Cheng K."/>
        </authorList>
    </citation>
    <scope>NUCLEOTIDE SEQUENCE [LARGE SCALE GENOMIC DNA]</scope>
    <source>
        <strain evidence="10">CICC 10671\DSM 43846</strain>
    </source>
</reference>
<dbReference type="HAMAP" id="MF_00116">
    <property type="entry name" value="dUTPase_bact"/>
    <property type="match status" value="1"/>
</dbReference>
<keyword evidence="10" id="KW-1185">Reference proteome</keyword>
<dbReference type="Pfam" id="PF00692">
    <property type="entry name" value="dUTPase"/>
    <property type="match status" value="1"/>
</dbReference>
<evidence type="ECO:0000256" key="1">
    <source>
        <dbReference type="ARBA" id="ARBA00006581"/>
    </source>
</evidence>
<comment type="catalytic activity">
    <reaction evidence="6 7">
        <text>dUTP + H2O = dUMP + diphosphate + H(+)</text>
        <dbReference type="Rhea" id="RHEA:10248"/>
        <dbReference type="ChEBI" id="CHEBI:15377"/>
        <dbReference type="ChEBI" id="CHEBI:15378"/>
        <dbReference type="ChEBI" id="CHEBI:33019"/>
        <dbReference type="ChEBI" id="CHEBI:61555"/>
        <dbReference type="ChEBI" id="CHEBI:246422"/>
        <dbReference type="EC" id="3.6.1.23"/>
    </reaction>
</comment>
<dbReference type="FunFam" id="2.70.40.10:FF:000002">
    <property type="entry name" value="dUTP diphosphatase"/>
    <property type="match status" value="1"/>
</dbReference>
<keyword evidence="3 7" id="KW-0378">Hydrolase</keyword>
<comment type="cofactor">
    <cofactor evidence="7">
        <name>Mg(2+)</name>
        <dbReference type="ChEBI" id="CHEBI:18420"/>
    </cofactor>
</comment>
<dbReference type="AlphaFoldDB" id="A0A8I1A3Y2"/>
<dbReference type="Gene3D" id="2.70.40.10">
    <property type="match status" value="1"/>
</dbReference>
<feature type="domain" description="dUTPase-like" evidence="8">
    <location>
        <begin position="17"/>
        <end position="148"/>
    </location>
</feature>
<dbReference type="CDD" id="cd07557">
    <property type="entry name" value="trimeric_dUTPase"/>
    <property type="match status" value="1"/>
</dbReference>
<dbReference type="GO" id="GO:0004170">
    <property type="term" value="F:dUTP diphosphatase activity"/>
    <property type="evidence" value="ECO:0007669"/>
    <property type="project" value="UniProtKB-UniRule"/>
</dbReference>
<comment type="similarity">
    <text evidence="1 7">Belongs to the dUTPase family.</text>
</comment>
<dbReference type="RefSeq" id="WP_181729188.1">
    <property type="nucleotide sequence ID" value="NZ_JACEIR010000001.1"/>
</dbReference>
<dbReference type="GO" id="GO:0006226">
    <property type="term" value="P:dUMP biosynthetic process"/>
    <property type="evidence" value="ECO:0007669"/>
    <property type="project" value="UniProtKB-UniRule"/>
</dbReference>
<dbReference type="NCBIfam" id="NF001862">
    <property type="entry name" value="PRK00601.1"/>
    <property type="match status" value="1"/>
</dbReference>
<dbReference type="InterPro" id="IPR008181">
    <property type="entry name" value="dUTPase"/>
</dbReference>
<organism evidence="9 10">
    <name type="scientific">Thermoactinomyces intermedius</name>
    <dbReference type="NCBI Taxonomy" id="2024"/>
    <lineage>
        <taxon>Bacteria</taxon>
        <taxon>Bacillati</taxon>
        <taxon>Bacillota</taxon>
        <taxon>Bacilli</taxon>
        <taxon>Bacillales</taxon>
        <taxon>Thermoactinomycetaceae</taxon>
        <taxon>Thermoactinomyces</taxon>
    </lineage>
</organism>
<evidence type="ECO:0000256" key="2">
    <source>
        <dbReference type="ARBA" id="ARBA00022723"/>
    </source>
</evidence>
<evidence type="ECO:0000256" key="6">
    <source>
        <dbReference type="ARBA" id="ARBA00047686"/>
    </source>
</evidence>
<dbReference type="PANTHER" id="PTHR11241:SF0">
    <property type="entry name" value="DEOXYURIDINE 5'-TRIPHOSPHATE NUCLEOTIDOHYDROLASE"/>
    <property type="match status" value="1"/>
</dbReference>
<protein>
    <recommendedName>
        <fullName evidence="7">Deoxyuridine 5'-triphosphate nucleotidohydrolase</fullName>
        <shortName evidence="7">dUTPase</shortName>
        <ecNumber evidence="7">3.6.1.23</ecNumber>
    </recommendedName>
    <alternativeName>
        <fullName evidence="7">dUTP pyrophosphatase</fullName>
    </alternativeName>
</protein>
<dbReference type="GO" id="GO:0046081">
    <property type="term" value="P:dUTP catabolic process"/>
    <property type="evidence" value="ECO:0007669"/>
    <property type="project" value="InterPro"/>
</dbReference>
<comment type="caution">
    <text evidence="7">Lacks conserved residue(s) required for the propagation of feature annotation.</text>
</comment>
<evidence type="ECO:0000256" key="7">
    <source>
        <dbReference type="HAMAP-Rule" id="MF_00116"/>
    </source>
</evidence>
<dbReference type="UniPathway" id="UPA00610">
    <property type="reaction ID" value="UER00666"/>
</dbReference>
<evidence type="ECO:0000313" key="9">
    <source>
        <dbReference type="EMBL" id="MBH8594053.1"/>
    </source>
</evidence>
<dbReference type="InterPro" id="IPR029054">
    <property type="entry name" value="dUTPase-like"/>
</dbReference>
<dbReference type="Proteomes" id="UP000633619">
    <property type="component" value="Unassembled WGS sequence"/>
</dbReference>